<keyword evidence="3" id="KW-1185">Reference proteome</keyword>
<accession>A0A8J8WLJ1</accession>
<evidence type="ECO:0000256" key="1">
    <source>
        <dbReference type="SAM" id="SignalP"/>
    </source>
</evidence>
<feature type="signal peptide" evidence="1">
    <location>
        <begin position="1"/>
        <end position="16"/>
    </location>
</feature>
<feature type="chain" id="PRO_5035238751" description="Hydrophobin" evidence="1">
    <location>
        <begin position="17"/>
        <end position="102"/>
    </location>
</feature>
<proteinExistence type="predicted"/>
<comment type="caution">
    <text evidence="2">The sequence shown here is derived from an EMBL/GenBank/DDBJ whole genome shotgun (WGS) entry which is preliminary data.</text>
</comment>
<protein>
    <recommendedName>
        <fullName evidence="4">Hydrophobin</fullName>
    </recommendedName>
</protein>
<sequence>MKYFVALSLLAASAIALPTEAGGKKSEGKKPSNEQPACGSQQTVVCSGNGNGGLLSLGNILTGLLGESCSGGDVYCCSEEAVNQVGLINLDLNLQCSLNHLL</sequence>
<dbReference type="AlphaFoldDB" id="A0A8J8WLJ1"/>
<dbReference type="OrthoDB" id="4368505at2759"/>
<reference evidence="2" key="1">
    <citation type="journal article" date="2020" name="Front. Microbiol.">
        <title>Gene regulatory networks of Penicillium echinulatum 2HH and Penicillium oxalicum 114-2 inferred by a computational biology approach.</title>
        <authorList>
            <person name="Lenz A.R."/>
            <person name="Galan-Vasquez E."/>
            <person name="Balbinot E."/>
            <person name="De Abreu F.P."/>
            <person name="De Oliveira N.S."/>
            <person name="Da Rosa L.O."/>
            <person name="De Avila E Silva S."/>
            <person name="Camassola M."/>
            <person name="Dillon A.J.P."/>
            <person name="Perez-Rueda E."/>
        </authorList>
    </citation>
    <scope>NUCLEOTIDE SEQUENCE</scope>
    <source>
        <strain evidence="2">S1M29</strain>
    </source>
</reference>
<keyword evidence="1" id="KW-0732">Signal</keyword>
<evidence type="ECO:0008006" key="4">
    <source>
        <dbReference type="Google" id="ProtNLM"/>
    </source>
</evidence>
<evidence type="ECO:0000313" key="3">
    <source>
        <dbReference type="Proteomes" id="UP000631181"/>
    </source>
</evidence>
<organism evidence="2 3">
    <name type="scientific">Penicillium ucsense</name>
    <dbReference type="NCBI Taxonomy" id="2839758"/>
    <lineage>
        <taxon>Eukaryota</taxon>
        <taxon>Fungi</taxon>
        <taxon>Dikarya</taxon>
        <taxon>Ascomycota</taxon>
        <taxon>Pezizomycotina</taxon>
        <taxon>Eurotiomycetes</taxon>
        <taxon>Eurotiomycetidae</taxon>
        <taxon>Eurotiales</taxon>
        <taxon>Aspergillaceae</taxon>
        <taxon>Penicillium</taxon>
    </lineage>
</organism>
<evidence type="ECO:0000313" key="2">
    <source>
        <dbReference type="EMBL" id="KAF7718674.1"/>
    </source>
</evidence>
<name>A0A8J8WLJ1_9EURO</name>
<dbReference type="EMBL" id="WIWV01000012">
    <property type="protein sequence ID" value="KAF7718674.1"/>
    <property type="molecule type" value="Genomic_DNA"/>
</dbReference>
<dbReference type="Proteomes" id="UP000631181">
    <property type="component" value="Unassembled WGS sequence"/>
</dbReference>
<gene>
    <name evidence="2" type="ORF">PECM_001092</name>
</gene>